<dbReference type="GO" id="GO:0045596">
    <property type="term" value="P:negative regulation of cell differentiation"/>
    <property type="evidence" value="ECO:0007669"/>
    <property type="project" value="UniProtKB-ARBA"/>
</dbReference>
<dbReference type="EMBL" id="LR015734">
    <property type="protein sequence ID" value="SVE85353.1"/>
    <property type="molecule type" value="mRNA"/>
</dbReference>
<feature type="compositionally biased region" description="Acidic residues" evidence="9">
    <location>
        <begin position="37"/>
        <end position="53"/>
    </location>
</feature>
<feature type="domain" description="C2H2-type" evidence="10">
    <location>
        <begin position="764"/>
        <end position="791"/>
    </location>
</feature>
<evidence type="ECO:0000256" key="3">
    <source>
        <dbReference type="ARBA" id="ARBA00022723"/>
    </source>
</evidence>
<feature type="compositionally biased region" description="Polar residues" evidence="9">
    <location>
        <begin position="713"/>
        <end position="723"/>
    </location>
</feature>
<feature type="compositionally biased region" description="Polar residues" evidence="9">
    <location>
        <begin position="535"/>
        <end position="550"/>
    </location>
</feature>
<feature type="region of interest" description="Disordered" evidence="9">
    <location>
        <begin position="501"/>
        <end position="565"/>
    </location>
</feature>
<dbReference type="InterPro" id="IPR013087">
    <property type="entry name" value="Znf_C2H2_type"/>
</dbReference>
<dbReference type="PANTHER" id="PTHR10032:SF271">
    <property type="entry name" value="RH12261P-RELATED"/>
    <property type="match status" value="1"/>
</dbReference>
<feature type="region of interest" description="Disordered" evidence="9">
    <location>
        <begin position="695"/>
        <end position="744"/>
    </location>
</feature>
<keyword evidence="3" id="KW-0479">Metal-binding</keyword>
<feature type="compositionally biased region" description="Basic and acidic residues" evidence="9">
    <location>
        <begin position="187"/>
        <end position="204"/>
    </location>
</feature>
<feature type="region of interest" description="Disordered" evidence="9">
    <location>
        <begin position="35"/>
        <end position="320"/>
    </location>
</feature>
<evidence type="ECO:0000256" key="4">
    <source>
        <dbReference type="ARBA" id="ARBA00022737"/>
    </source>
</evidence>
<feature type="domain" description="C2H2-type" evidence="10">
    <location>
        <begin position="792"/>
        <end position="819"/>
    </location>
</feature>
<dbReference type="GO" id="GO:0005634">
    <property type="term" value="C:nucleus"/>
    <property type="evidence" value="ECO:0007669"/>
    <property type="project" value="UniProtKB-SubCell"/>
</dbReference>
<dbReference type="Pfam" id="PF00096">
    <property type="entry name" value="zf-C2H2"/>
    <property type="match status" value="1"/>
</dbReference>
<evidence type="ECO:0000256" key="5">
    <source>
        <dbReference type="ARBA" id="ARBA00022771"/>
    </source>
</evidence>
<dbReference type="PROSITE" id="PS00028">
    <property type="entry name" value="ZINC_FINGER_C2H2_1"/>
    <property type="match status" value="3"/>
</dbReference>
<feature type="region of interest" description="Disordered" evidence="9">
    <location>
        <begin position="364"/>
        <end position="397"/>
    </location>
</feature>
<dbReference type="GO" id="GO:0045892">
    <property type="term" value="P:negative regulation of DNA-templated transcription"/>
    <property type="evidence" value="ECO:0007669"/>
    <property type="project" value="UniProtKB-ARBA"/>
</dbReference>
<evidence type="ECO:0000256" key="1">
    <source>
        <dbReference type="ARBA" id="ARBA00004123"/>
    </source>
</evidence>
<dbReference type="FunFam" id="3.30.160.60:FF:001250">
    <property type="entry name" value="putative transcription factor ovo-like protein 3"/>
    <property type="match status" value="1"/>
</dbReference>
<dbReference type="PROSITE" id="PS50157">
    <property type="entry name" value="ZINC_FINGER_C2H2_2"/>
    <property type="match status" value="3"/>
</dbReference>
<dbReference type="GO" id="GO:0008270">
    <property type="term" value="F:zinc ion binding"/>
    <property type="evidence" value="ECO:0007669"/>
    <property type="project" value="UniProtKB-KW"/>
</dbReference>
<feature type="domain" description="C2H2-type" evidence="10">
    <location>
        <begin position="820"/>
        <end position="843"/>
    </location>
</feature>
<dbReference type="AlphaFoldDB" id="A0A4Y7MXJ0"/>
<accession>A0A4Y7MXJ0</accession>
<feature type="compositionally biased region" description="Low complexity" evidence="9">
    <location>
        <begin position="632"/>
        <end position="644"/>
    </location>
</feature>
<proteinExistence type="evidence at transcript level"/>
<dbReference type="GO" id="GO:0009968">
    <property type="term" value="P:negative regulation of signal transduction"/>
    <property type="evidence" value="ECO:0007669"/>
    <property type="project" value="UniProtKB-ARBA"/>
</dbReference>
<feature type="compositionally biased region" description="Basic and acidic residues" evidence="9">
    <location>
        <begin position="117"/>
        <end position="129"/>
    </location>
</feature>
<comment type="similarity">
    <text evidence="2">Belongs to the krueppel C2H2-type zinc-finger protein family.</text>
</comment>
<feature type="compositionally biased region" description="Gly residues" evidence="9">
    <location>
        <begin position="379"/>
        <end position="391"/>
    </location>
</feature>
<comment type="subcellular location">
    <subcellularLocation>
        <location evidence="1">Nucleus</location>
    </subcellularLocation>
</comment>
<keyword evidence="5 8" id="KW-0863">Zinc-finger</keyword>
<dbReference type="Gene3D" id="3.30.160.60">
    <property type="entry name" value="Classic Zinc Finger"/>
    <property type="match status" value="2"/>
</dbReference>
<name>A0A4Y7MXJ0_9CRUS</name>
<evidence type="ECO:0000256" key="6">
    <source>
        <dbReference type="ARBA" id="ARBA00022833"/>
    </source>
</evidence>
<feature type="compositionally biased region" description="Basic and acidic residues" evidence="9">
    <location>
        <begin position="136"/>
        <end position="152"/>
    </location>
</feature>
<evidence type="ECO:0000256" key="2">
    <source>
        <dbReference type="ARBA" id="ARBA00006991"/>
    </source>
</evidence>
<dbReference type="SMART" id="SM00355">
    <property type="entry name" value="ZnF_C2H2"/>
    <property type="match status" value="4"/>
</dbReference>
<feature type="compositionally biased region" description="Gly residues" evidence="9">
    <location>
        <begin position="288"/>
        <end position="310"/>
    </location>
</feature>
<feature type="compositionally biased region" description="Acidic residues" evidence="9">
    <location>
        <begin position="153"/>
        <end position="167"/>
    </location>
</feature>
<sequence length="913" mass="99628">MHEKIFSFFKIVHLKIRIKLTVVLSFFPVEKKRETVQVEEEEEEVEEEEESSTENEKEEPQPQSGSGRRYLPFFAHLQKEQQQPEVSAAVVSEDEQQPTTPGPLRYVSVIQRTPLFRPREPEAEKKRELVQPSPKPKKEPLPEADKGVLNRENEEEDKEEDDDDDAVAEAAMPVQEAPIDYHVPRAKSPDNVDEPERPRGEVRETAASARRRAREAADNGAIDMRCVRPRLSASPRRRGGNHHHDSKPMDGDNGCGGGGGGGNGGGGNNSGSGGGGGYSDSGNRSYQMGGGGGGMSGFSGGSDSGNGGGNDNHLPYGDGSLPLDGCGNEFDYTRLEQLGPLPSLNDVLPSMRSFHPSLYARLQEPPRYANPPDLDRPPGVGGGGGPGGGPGSNSDLEATLTSLTSLTNLNPFNGNLNLYGNYSQNAYNFNNSGHGGPVTAAHTPNSGGGPSPCGGTQADLFELANDPDMCADDQNSFCPDVDQITGLQLSFPVESGVHAMPEQHHIAASQQQQQQDRLYHHQQQQQQQQHDQQHTRVYTTSPGGYSTVSQTHRRGGSPTESDGLSGLINFSPSALLTPLSIDQSPLMDVQFGSSQMSPCSINSSSSPVPHCESSGGLLNRSLHAHTPAPQHQQQQQNNNNNNNNSVMSVDQSDNESVSNLQVRVSVLQQRDISMQLGLPNDAPLEFVNGGHGIKNPLVHDNDGKDSTRDGFESDSSSRTQIHMKSSKRGNNSGGGRDGAISACSSSTAADGMNTGADPDDPNKFTCRLCSKSFTLQRLLNRHMKCHSDVKRYLCTFCGKGFNDTFDLKRHTRTHTGVRPYKCALCEKSFTQRCSLESHCLKVHGVAHQYQYKERRAKVYVCEECGHTTNEPEVHYVHLKELHPYSPALLKFYDKRHFKFTNNNFTNMLLQVRS</sequence>
<protein>
    <submittedName>
        <fullName evidence="11">EOG090X020Y</fullName>
    </submittedName>
</protein>
<keyword evidence="7" id="KW-0539">Nucleus</keyword>
<feature type="region of interest" description="Disordered" evidence="9">
    <location>
        <begin position="592"/>
        <end position="657"/>
    </location>
</feature>
<evidence type="ECO:0000256" key="9">
    <source>
        <dbReference type="SAM" id="MobiDB-lite"/>
    </source>
</evidence>
<dbReference type="SUPFAM" id="SSF57667">
    <property type="entry name" value="beta-beta-alpha zinc fingers"/>
    <property type="match status" value="2"/>
</dbReference>
<evidence type="ECO:0000259" key="10">
    <source>
        <dbReference type="PROSITE" id="PS50157"/>
    </source>
</evidence>
<feature type="compositionally biased region" description="Basic and acidic residues" evidence="9">
    <location>
        <begin position="697"/>
        <end position="711"/>
    </location>
</feature>
<keyword evidence="6" id="KW-0862">Zinc</keyword>
<feature type="compositionally biased region" description="Low complexity" evidence="9">
    <location>
        <begin position="506"/>
        <end position="530"/>
    </location>
</feature>
<organism evidence="11">
    <name type="scientific">Daphnia pulicaria</name>
    <dbReference type="NCBI Taxonomy" id="35523"/>
    <lineage>
        <taxon>Eukaryota</taxon>
        <taxon>Metazoa</taxon>
        <taxon>Ecdysozoa</taxon>
        <taxon>Arthropoda</taxon>
        <taxon>Crustacea</taxon>
        <taxon>Branchiopoda</taxon>
        <taxon>Diplostraca</taxon>
        <taxon>Cladocera</taxon>
        <taxon>Anomopoda</taxon>
        <taxon>Daphniidae</taxon>
        <taxon>Daphnia</taxon>
    </lineage>
</organism>
<evidence type="ECO:0000256" key="8">
    <source>
        <dbReference type="PROSITE-ProRule" id="PRU00042"/>
    </source>
</evidence>
<dbReference type="InterPro" id="IPR027756">
    <property type="entry name" value="Ovo-like"/>
</dbReference>
<evidence type="ECO:0000313" key="11">
    <source>
        <dbReference type="EMBL" id="SVE85353.1"/>
    </source>
</evidence>
<feature type="compositionally biased region" description="Gly residues" evidence="9">
    <location>
        <begin position="253"/>
        <end position="279"/>
    </location>
</feature>
<feature type="compositionally biased region" description="Low complexity" evidence="9">
    <location>
        <begin position="593"/>
        <end position="614"/>
    </location>
</feature>
<dbReference type="GO" id="GO:0000981">
    <property type="term" value="F:DNA-binding transcription factor activity, RNA polymerase II-specific"/>
    <property type="evidence" value="ECO:0007669"/>
    <property type="project" value="TreeGrafter"/>
</dbReference>
<dbReference type="GO" id="GO:0009913">
    <property type="term" value="P:epidermal cell differentiation"/>
    <property type="evidence" value="ECO:0007669"/>
    <property type="project" value="TreeGrafter"/>
</dbReference>
<dbReference type="PANTHER" id="PTHR10032">
    <property type="entry name" value="ZINC FINGER PROTEIN WITH KRAB AND SCAN DOMAINS"/>
    <property type="match status" value="1"/>
</dbReference>
<dbReference type="InterPro" id="IPR036236">
    <property type="entry name" value="Znf_C2H2_sf"/>
</dbReference>
<dbReference type="GO" id="GO:0051241">
    <property type="term" value="P:negative regulation of multicellular organismal process"/>
    <property type="evidence" value="ECO:0007669"/>
    <property type="project" value="UniProtKB-ARBA"/>
</dbReference>
<gene>
    <name evidence="11" type="primary">EOG090X020Y</name>
</gene>
<reference evidence="11" key="1">
    <citation type="submission" date="2018-08" db="EMBL/GenBank/DDBJ databases">
        <authorList>
            <person name="Cornetti L."/>
        </authorList>
    </citation>
    <scope>NUCLEOTIDE SEQUENCE</scope>
    <source>
        <strain evidence="11">CZ-RIM1-1</strain>
    </source>
</reference>
<dbReference type="FunFam" id="3.30.160.60:FF:000452">
    <property type="entry name" value="Transcription factor Ovo-like 2"/>
    <property type="match status" value="1"/>
</dbReference>
<keyword evidence="4" id="KW-0677">Repeat</keyword>
<dbReference type="GO" id="GO:0000978">
    <property type="term" value="F:RNA polymerase II cis-regulatory region sequence-specific DNA binding"/>
    <property type="evidence" value="ECO:0007669"/>
    <property type="project" value="TreeGrafter"/>
</dbReference>
<feature type="compositionally biased region" description="Polar residues" evidence="9">
    <location>
        <begin position="645"/>
        <end position="657"/>
    </location>
</feature>
<evidence type="ECO:0000256" key="7">
    <source>
        <dbReference type="ARBA" id="ARBA00023242"/>
    </source>
</evidence>